<evidence type="ECO:0000313" key="1">
    <source>
        <dbReference type="EMBL" id="KAJ9059439.1"/>
    </source>
</evidence>
<reference evidence="1" key="1">
    <citation type="submission" date="2022-04" db="EMBL/GenBank/DDBJ databases">
        <title>Genome of the entomopathogenic fungus Entomophthora muscae.</title>
        <authorList>
            <person name="Elya C."/>
            <person name="Lovett B.R."/>
            <person name="Lee E."/>
            <person name="Macias A.M."/>
            <person name="Hajek A.E."/>
            <person name="De Bivort B.L."/>
            <person name="Kasson M.T."/>
            <person name="De Fine Licht H.H."/>
            <person name="Stajich J.E."/>
        </authorList>
    </citation>
    <scope>NUCLEOTIDE SEQUENCE</scope>
    <source>
        <strain evidence="1">Berkeley</strain>
    </source>
</reference>
<proteinExistence type="predicted"/>
<name>A0ACC2SAL9_9FUNG</name>
<protein>
    <submittedName>
        <fullName evidence="1">Small glutamine-rich tetratricopeptide repeat-containing protein 2</fullName>
    </submittedName>
</protein>
<accession>A0ACC2SAL9</accession>
<dbReference type="Proteomes" id="UP001165960">
    <property type="component" value="Unassembled WGS sequence"/>
</dbReference>
<organism evidence="1 2">
    <name type="scientific">Entomophthora muscae</name>
    <dbReference type="NCBI Taxonomy" id="34485"/>
    <lineage>
        <taxon>Eukaryota</taxon>
        <taxon>Fungi</taxon>
        <taxon>Fungi incertae sedis</taxon>
        <taxon>Zoopagomycota</taxon>
        <taxon>Entomophthoromycotina</taxon>
        <taxon>Entomophthoromycetes</taxon>
        <taxon>Entomophthorales</taxon>
        <taxon>Entomophthoraceae</taxon>
        <taxon>Entomophthora</taxon>
    </lineage>
</organism>
<comment type="caution">
    <text evidence="1">The sequence shown here is derived from an EMBL/GenBank/DDBJ whole genome shotgun (WGS) entry which is preliminary data.</text>
</comment>
<evidence type="ECO:0000313" key="2">
    <source>
        <dbReference type="Proteomes" id="UP001165960"/>
    </source>
</evidence>
<keyword evidence="2" id="KW-1185">Reference proteome</keyword>
<sequence length="118" mass="13223">MDNKKQLVFSILEFFQTCVEDGTLNSEQVESLEVATHCIGEVFGVDTSDEAQKRELSIKPATLSQIFNVFLKTQKKAQQSSNSNAQEEKRNKVVTAEDKKRAEELKAAGNTKVTEKKL</sequence>
<dbReference type="EMBL" id="QTSX02005685">
    <property type="protein sequence ID" value="KAJ9059439.1"/>
    <property type="molecule type" value="Genomic_DNA"/>
</dbReference>
<gene>
    <name evidence="1" type="primary">sgt2_1</name>
    <name evidence="1" type="ORF">DSO57_1002435</name>
</gene>